<dbReference type="PANTHER" id="PTHR43685">
    <property type="entry name" value="GLYCOSYLTRANSFERASE"/>
    <property type="match status" value="1"/>
</dbReference>
<dbReference type="AlphaFoldDB" id="J9GAU0"/>
<dbReference type="Gene3D" id="3.90.550.10">
    <property type="entry name" value="Spore Coat Polysaccharide Biosynthesis Protein SpsA, Chain A"/>
    <property type="match status" value="1"/>
</dbReference>
<dbReference type="GO" id="GO:0016740">
    <property type="term" value="F:transferase activity"/>
    <property type="evidence" value="ECO:0007669"/>
    <property type="project" value="UniProtKB-KW"/>
</dbReference>
<keyword evidence="2" id="KW-0808">Transferase</keyword>
<dbReference type="InterPro" id="IPR029044">
    <property type="entry name" value="Nucleotide-diphossugar_trans"/>
</dbReference>
<evidence type="ECO:0000313" key="2">
    <source>
        <dbReference type="EMBL" id="EJW98897.1"/>
    </source>
</evidence>
<dbReference type="PANTHER" id="PTHR43685:SF3">
    <property type="entry name" value="SLR2126 PROTEIN"/>
    <property type="match status" value="1"/>
</dbReference>
<organism evidence="2">
    <name type="scientific">gut metagenome</name>
    <dbReference type="NCBI Taxonomy" id="749906"/>
    <lineage>
        <taxon>unclassified sequences</taxon>
        <taxon>metagenomes</taxon>
        <taxon>organismal metagenomes</taxon>
    </lineage>
</organism>
<proteinExistence type="predicted"/>
<gene>
    <name evidence="2" type="ORF">EVA_12996</name>
</gene>
<dbReference type="Pfam" id="PF00535">
    <property type="entry name" value="Glycos_transf_2"/>
    <property type="match status" value="1"/>
</dbReference>
<feature type="domain" description="Glycosyltransferase 2-like" evidence="1">
    <location>
        <begin position="5"/>
        <end position="118"/>
    </location>
</feature>
<dbReference type="InterPro" id="IPR050834">
    <property type="entry name" value="Glycosyltransf_2"/>
</dbReference>
<evidence type="ECO:0000259" key="1">
    <source>
        <dbReference type="Pfam" id="PF00535"/>
    </source>
</evidence>
<reference evidence="2" key="1">
    <citation type="journal article" date="2012" name="PLoS ONE">
        <title>Gene sets for utilization of primary and secondary nutrition supplies in the distal gut of endangered iberian lynx.</title>
        <authorList>
            <person name="Alcaide M."/>
            <person name="Messina E."/>
            <person name="Richter M."/>
            <person name="Bargiela R."/>
            <person name="Peplies J."/>
            <person name="Huws S.A."/>
            <person name="Newbold C.J."/>
            <person name="Golyshin P.N."/>
            <person name="Simon M.A."/>
            <person name="Lopez G."/>
            <person name="Yakimov M.M."/>
            <person name="Ferrer M."/>
        </authorList>
    </citation>
    <scope>NUCLEOTIDE SEQUENCE</scope>
</reference>
<dbReference type="SUPFAM" id="SSF53448">
    <property type="entry name" value="Nucleotide-diphospho-sugar transferases"/>
    <property type="match status" value="1"/>
</dbReference>
<name>J9GAU0_9ZZZZ</name>
<accession>J9GAU0</accession>
<dbReference type="EMBL" id="AMCI01004052">
    <property type="protein sequence ID" value="EJW98897.1"/>
    <property type="molecule type" value="Genomic_DNA"/>
</dbReference>
<comment type="caution">
    <text evidence="2">The sequence shown here is derived from an EMBL/GenBank/DDBJ whole genome shotgun (WGS) entry which is preliminary data.</text>
</comment>
<dbReference type="InterPro" id="IPR001173">
    <property type="entry name" value="Glyco_trans_2-like"/>
</dbReference>
<sequence length="241" mass="28713">MDILPNCRHLVFTQNRGHARMRNYLVQQARFDYLIFIDSDALVCTDDFVARYWEYRNSADVVCGSLQNLSHCPRGGELRYRYEKKADRFRSLEYRRTHPYAFFSAFNTLFHRSVFDQLRFDERCTEYGYEDALLGLMLEKKGFRIAHIDNPLIHNGIDPSAIYLQKVEASLRTLKRLGEPMHSFSALVSTQRRLKRMHLLPLVRLAYRLFRLPLRWQLFSPYPSVFLLNCYKLGYYSELKD</sequence>
<protein>
    <submittedName>
        <fullName evidence="2">Glycosyl transferase, group 2 family</fullName>
    </submittedName>
</protein>